<keyword evidence="2" id="KW-1185">Reference proteome</keyword>
<organism evidence="1 2">
    <name type="scientific">Roseospira marina</name>
    <dbReference type="NCBI Taxonomy" id="140057"/>
    <lineage>
        <taxon>Bacteria</taxon>
        <taxon>Pseudomonadati</taxon>
        <taxon>Pseudomonadota</taxon>
        <taxon>Alphaproteobacteria</taxon>
        <taxon>Rhodospirillales</taxon>
        <taxon>Rhodospirillaceae</taxon>
        <taxon>Roseospira</taxon>
    </lineage>
</organism>
<accession>A0A5M6ICF7</accession>
<reference evidence="1 2" key="1">
    <citation type="submission" date="2019-09" db="EMBL/GenBank/DDBJ databases">
        <title>Genome sequence of Roseospira marina, one of the more divergent members of the non-sulfur purple photosynthetic bacterial family, the Rhodospirillaceae.</title>
        <authorList>
            <person name="Meyer T."/>
            <person name="Kyndt J."/>
        </authorList>
    </citation>
    <scope>NUCLEOTIDE SEQUENCE [LARGE SCALE GENOMIC DNA]</scope>
    <source>
        <strain evidence="1 2">DSM 15113</strain>
    </source>
</reference>
<dbReference type="EMBL" id="VWPJ01000009">
    <property type="protein sequence ID" value="KAA5605425.1"/>
    <property type="molecule type" value="Genomic_DNA"/>
</dbReference>
<dbReference type="Proteomes" id="UP000324065">
    <property type="component" value="Unassembled WGS sequence"/>
</dbReference>
<gene>
    <name evidence="1" type="ORF">F1188_11015</name>
</gene>
<protein>
    <submittedName>
        <fullName evidence="1">Uncharacterized protein</fullName>
    </submittedName>
</protein>
<evidence type="ECO:0000313" key="2">
    <source>
        <dbReference type="Proteomes" id="UP000324065"/>
    </source>
</evidence>
<dbReference type="RefSeq" id="WP_150062475.1">
    <property type="nucleotide sequence ID" value="NZ_JACHII010000021.1"/>
</dbReference>
<sequence>MAWETIPLDAPVLQNVAETALTHGRANAALENAFVNEIGAVCRMPGLVPFAQLGGGGRVTLTDWRGDLIAITSAGQMWRVSATGASTDLTGVPVSGGGRPIVAKTEDELVVAAGGPIVRLAGTRTERLARSAPDSTHVCFVAGYLVAIEPRSGRFYHSAVGDYDSWDPLDVFSAEGKPDDLNAAIVTPYSELLLCGPQSVEQFDPVTSGTQPFYRRWQIGDGVLAPYTLVAANNGVYGVNQRYEFARFAGQYSEDAGPAVGRTLERVDDWTGAWSAELLIEGQKFILLQAPQATTSHDTTGVTLLFDVRQQRWSALYGWDAAVGAPGRWPGWSLLRLWGRWFVGGDGGRIYEMTPTAYDHAGQVQPVLLRTGHWSMKGHRTRVNRSRMRLRRGVVGSTAAEPVLSIRCNRDNRGWSSWRRVGLGVAGDRTLVVNTGAWGAADSWQWEIAATDTAPLELHEFQVDQDKV</sequence>
<proteinExistence type="predicted"/>
<comment type="caution">
    <text evidence="1">The sequence shown here is derived from an EMBL/GenBank/DDBJ whole genome shotgun (WGS) entry which is preliminary data.</text>
</comment>
<evidence type="ECO:0000313" key="1">
    <source>
        <dbReference type="EMBL" id="KAA5605425.1"/>
    </source>
</evidence>
<dbReference type="AlphaFoldDB" id="A0A5M6ICF7"/>
<name>A0A5M6ICF7_9PROT</name>
<dbReference type="OrthoDB" id="7842371at2"/>